<protein>
    <submittedName>
        <fullName evidence="1">Uncharacterized protein</fullName>
    </submittedName>
</protein>
<dbReference type="AlphaFoldDB" id="Q1Q7Q6"/>
<sequence>MLKKLVITFVGQVRQRPFLLTHLFLLNLLTLPLRDQQVLPFHKFSRCCP</sequence>
<evidence type="ECO:0000313" key="1">
    <source>
        <dbReference type="EMBL" id="CAJ70852.1"/>
    </source>
</evidence>
<organism evidence="1">
    <name type="scientific">Kuenenia stuttgartiensis</name>
    <dbReference type="NCBI Taxonomy" id="174633"/>
    <lineage>
        <taxon>Bacteria</taxon>
        <taxon>Pseudomonadati</taxon>
        <taxon>Planctomycetota</taxon>
        <taxon>Candidatus Brocadiia</taxon>
        <taxon>Candidatus Brocadiales</taxon>
        <taxon>Candidatus Brocadiaceae</taxon>
        <taxon>Candidatus Kuenenia</taxon>
    </lineage>
</organism>
<accession>Q1Q7Q6</accession>
<name>Q1Q7Q6_KUEST</name>
<gene>
    <name evidence="1" type="ORF">kusta0107</name>
</gene>
<reference evidence="1" key="1">
    <citation type="journal article" date="2006" name="Nature">
        <title>Deciphering the evolution and metabolism of an anammox bacterium from a community genome.</title>
        <authorList>
            <person name="Strous M."/>
            <person name="Pelletier E."/>
            <person name="Mangenot S."/>
            <person name="Rattei T."/>
            <person name="Lehner A."/>
            <person name="Taylor M.W."/>
            <person name="Horn M."/>
            <person name="Daims H."/>
            <person name="Bartol-Mavel D."/>
            <person name="Wincker P."/>
            <person name="Barbe V."/>
            <person name="Fonknechten N."/>
            <person name="Vallenet D."/>
            <person name="Segurens B."/>
            <person name="Schenowitz-Truong C."/>
            <person name="Medigue C."/>
            <person name="Collingro A."/>
            <person name="Snel B."/>
            <person name="Dutilh B.E."/>
            <person name="OpDenCamp H.J.M."/>
            <person name="vanDerDrift C."/>
            <person name="Cirpus I."/>
            <person name="vanDePas-Schoonen K.T."/>
            <person name="Harhangi H.R."/>
            <person name="vanNiftrik L."/>
            <person name="Schmid M."/>
            <person name="Keltjens J."/>
            <person name="vanDeVossenberg J."/>
            <person name="Kartal B."/>
            <person name="Meier H."/>
            <person name="Frishman D."/>
            <person name="Huynen M.A."/>
            <person name="Mewes H."/>
            <person name="Weissenbach J."/>
            <person name="Jetten M.S.M."/>
            <person name="Wagner M."/>
            <person name="LePaslier D."/>
        </authorList>
    </citation>
    <scope>NUCLEOTIDE SEQUENCE</scope>
</reference>
<reference evidence="1" key="2">
    <citation type="submission" date="2006-01" db="EMBL/GenBank/DDBJ databases">
        <authorList>
            <person name="Genoscope"/>
        </authorList>
    </citation>
    <scope>NUCLEOTIDE SEQUENCE</scope>
</reference>
<dbReference type="EMBL" id="CT030148">
    <property type="protein sequence ID" value="CAJ70852.1"/>
    <property type="molecule type" value="Genomic_DNA"/>
</dbReference>
<proteinExistence type="predicted"/>